<dbReference type="InterPro" id="IPR033132">
    <property type="entry name" value="GH_1_N_CS"/>
</dbReference>
<dbReference type="PROSITE" id="PS00572">
    <property type="entry name" value="GLYCOSYL_HYDROL_F1_1"/>
    <property type="match status" value="1"/>
</dbReference>
<comment type="caution">
    <text evidence="7">The sequence shown here is derived from an EMBL/GenBank/DDBJ whole genome shotgun (WGS) entry which is preliminary data.</text>
</comment>
<evidence type="ECO:0000256" key="2">
    <source>
        <dbReference type="ARBA" id="ARBA00022801"/>
    </source>
</evidence>
<dbReference type="FunFam" id="3.20.20.80:FF:000004">
    <property type="entry name" value="Beta-glucosidase 6-phospho-beta-glucosidase"/>
    <property type="match status" value="1"/>
</dbReference>
<dbReference type="PANTHER" id="PTHR10353:SF122">
    <property type="entry name" value="6-PHOSPHO-BETA-GLUCOSIDASE ASCB-RELATED"/>
    <property type="match status" value="1"/>
</dbReference>
<proteinExistence type="inferred from homology"/>
<reference evidence="7 8" key="1">
    <citation type="submission" date="2018-08" db="EMBL/GenBank/DDBJ databases">
        <title>A genome reference for cultivated species of the human gut microbiota.</title>
        <authorList>
            <person name="Zou Y."/>
            <person name="Xue W."/>
            <person name="Luo G."/>
        </authorList>
    </citation>
    <scope>NUCLEOTIDE SEQUENCE [LARGE SCALE GENOMIC DNA]</scope>
    <source>
        <strain evidence="7 8">OM06-4</strain>
    </source>
</reference>
<name>A0A3E3ECJ6_9FIRM</name>
<organism evidence="7 8">
    <name type="scientific">Thomasclavelia ramosa</name>
    <dbReference type="NCBI Taxonomy" id="1547"/>
    <lineage>
        <taxon>Bacteria</taxon>
        <taxon>Bacillati</taxon>
        <taxon>Bacillota</taxon>
        <taxon>Erysipelotrichia</taxon>
        <taxon>Erysipelotrichales</taxon>
        <taxon>Coprobacillaceae</taxon>
        <taxon>Thomasclavelia</taxon>
    </lineage>
</organism>
<evidence type="ECO:0000256" key="6">
    <source>
        <dbReference type="RuleBase" id="RU004468"/>
    </source>
</evidence>
<dbReference type="Gene3D" id="3.20.20.80">
    <property type="entry name" value="Glycosidases"/>
    <property type="match status" value="1"/>
</dbReference>
<dbReference type="PRINTS" id="PR00131">
    <property type="entry name" value="GLHYDRLASE1"/>
</dbReference>
<comment type="similarity">
    <text evidence="1 5">Belongs to the glycosyl hydrolase 1 family.</text>
</comment>
<dbReference type="GO" id="GO:0016052">
    <property type="term" value="P:carbohydrate catabolic process"/>
    <property type="evidence" value="ECO:0007669"/>
    <property type="project" value="TreeGrafter"/>
</dbReference>
<evidence type="ECO:0000256" key="5">
    <source>
        <dbReference type="RuleBase" id="RU003690"/>
    </source>
</evidence>
<gene>
    <name evidence="7" type="ORF">DXB93_12040</name>
</gene>
<keyword evidence="2 6" id="KW-0378">Hydrolase</keyword>
<dbReference type="AlphaFoldDB" id="A0A3E3ECJ6"/>
<feature type="active site" description="Nucleophile" evidence="4">
    <location>
        <position position="375"/>
    </location>
</feature>
<accession>A0A3E3ECJ6</accession>
<evidence type="ECO:0000313" key="8">
    <source>
        <dbReference type="Proteomes" id="UP000261032"/>
    </source>
</evidence>
<dbReference type="GO" id="GO:0008422">
    <property type="term" value="F:beta-glucosidase activity"/>
    <property type="evidence" value="ECO:0007669"/>
    <property type="project" value="TreeGrafter"/>
</dbReference>
<dbReference type="InterPro" id="IPR017853">
    <property type="entry name" value="GH"/>
</dbReference>
<dbReference type="PANTHER" id="PTHR10353">
    <property type="entry name" value="GLYCOSYL HYDROLASE"/>
    <property type="match status" value="1"/>
</dbReference>
<keyword evidence="3 6" id="KW-0326">Glycosidase</keyword>
<dbReference type="InterPro" id="IPR018120">
    <property type="entry name" value="Glyco_hydro_1_AS"/>
</dbReference>
<evidence type="ECO:0000313" key="7">
    <source>
        <dbReference type="EMBL" id="RGD83762.1"/>
    </source>
</evidence>
<dbReference type="PROSITE" id="PS00653">
    <property type="entry name" value="GLYCOSYL_HYDROL_F1_2"/>
    <property type="match status" value="1"/>
</dbReference>
<dbReference type="RefSeq" id="WP_117581848.1">
    <property type="nucleotide sequence ID" value="NZ_QUSL01000020.1"/>
</dbReference>
<dbReference type="Proteomes" id="UP000261032">
    <property type="component" value="Unassembled WGS sequence"/>
</dbReference>
<dbReference type="SUPFAM" id="SSF51445">
    <property type="entry name" value="(Trans)glycosidases"/>
    <property type="match status" value="1"/>
</dbReference>
<dbReference type="InterPro" id="IPR001360">
    <property type="entry name" value="Glyco_hydro_1"/>
</dbReference>
<protein>
    <submittedName>
        <fullName evidence="7">Glycoside hydrolase family 1 protein</fullName>
    </submittedName>
</protein>
<evidence type="ECO:0000256" key="1">
    <source>
        <dbReference type="ARBA" id="ARBA00010838"/>
    </source>
</evidence>
<sequence>MSKRLNKKVPTGFPNHFLWGGAVAANQCEGAYLTDGKQMSTADIKARGFFGGIRRDADYYPTHNAIDFYHTYKEDLKLMSDANFNIFRTSINWTRIYPTGVENEPNMKGIEFYKDMFEYCHRLGMNVMVTISHYETPLYLVDNYGGWDNRIFIDFYMKFVRAIVNYLGDVVDYWLTFNEIGNAAVKPICWDAACIHPDSQNLLQRMYQAAHHQFVASALAVKYIHEHASKAQVGAMIAYKTIYPYTCKPEDVIAAEKEKRKEFFFSDVQVRGHYPDYIWKYFEENNITIQFEKGDEEIIASYPVDFITFSYYRSRVVSAEETEAAEKIIDTNTLEGIENPYLPKTDWGWTIDPDGLMLALQELAGRYEKPLFISENGLGAIDTVGENHTINDIYRIQYMKGHIEAMKRAIENGVNLFGYTMWGPIDIVSNGTGQMSKRYGIIYVDLDDNGHGTGKRYKKRSYDWYKKVIASNGEELSIEK</sequence>
<evidence type="ECO:0000256" key="4">
    <source>
        <dbReference type="PROSITE-ProRule" id="PRU10055"/>
    </source>
</evidence>
<evidence type="ECO:0000256" key="3">
    <source>
        <dbReference type="ARBA" id="ARBA00023295"/>
    </source>
</evidence>
<dbReference type="GO" id="GO:0005829">
    <property type="term" value="C:cytosol"/>
    <property type="evidence" value="ECO:0007669"/>
    <property type="project" value="TreeGrafter"/>
</dbReference>
<dbReference type="Pfam" id="PF00232">
    <property type="entry name" value="Glyco_hydro_1"/>
    <property type="match status" value="1"/>
</dbReference>
<dbReference type="EMBL" id="QUSL01000020">
    <property type="protein sequence ID" value="RGD83762.1"/>
    <property type="molecule type" value="Genomic_DNA"/>
</dbReference>